<dbReference type="Proteomes" id="UP000033874">
    <property type="component" value="Unassembled WGS sequence"/>
</dbReference>
<dbReference type="STRING" id="56193.YP76_17750"/>
<dbReference type="PATRIC" id="fig|56193.3.peg.3718"/>
<feature type="region of interest" description="Disordered" evidence="1">
    <location>
        <begin position="27"/>
        <end position="67"/>
    </location>
</feature>
<comment type="caution">
    <text evidence="3">The sequence shown here is derived from an EMBL/GenBank/DDBJ whole genome shotgun (WGS) entry which is preliminary data.</text>
</comment>
<name>A0A0M3AM05_9SPHN</name>
<dbReference type="RefSeq" id="WP_046764967.1">
    <property type="nucleotide sequence ID" value="NZ_LBIC01000008.1"/>
</dbReference>
<evidence type="ECO:0000313" key="4">
    <source>
        <dbReference type="Proteomes" id="UP000033874"/>
    </source>
</evidence>
<evidence type="ECO:0000256" key="1">
    <source>
        <dbReference type="SAM" id="MobiDB-lite"/>
    </source>
</evidence>
<keyword evidence="4" id="KW-1185">Reference proteome</keyword>
<evidence type="ECO:0000313" key="3">
    <source>
        <dbReference type="EMBL" id="KKW90865.1"/>
    </source>
</evidence>
<feature type="signal peptide" evidence="2">
    <location>
        <begin position="1"/>
        <end position="24"/>
    </location>
</feature>
<feature type="compositionally biased region" description="Polar residues" evidence="1">
    <location>
        <begin position="28"/>
        <end position="45"/>
    </location>
</feature>
<sequence length="114" mass="12037">MFRWSFLLLCMLVVSLTTVATVHANEVPNPTLSATQTSIECSGQVHSEGDGDQSQGDSDKAVPHHHGCHGGASFLPARAVEATVFAIVTESLMTVEEAAPGRWSVGPDLRPPIA</sequence>
<gene>
    <name evidence="3" type="ORF">YP76_17750</name>
</gene>
<proteinExistence type="predicted"/>
<accession>A0A0M3AM05</accession>
<organism evidence="3 4">
    <name type="scientific">Sphingobium chungbukense</name>
    <dbReference type="NCBI Taxonomy" id="56193"/>
    <lineage>
        <taxon>Bacteria</taxon>
        <taxon>Pseudomonadati</taxon>
        <taxon>Pseudomonadota</taxon>
        <taxon>Alphaproteobacteria</taxon>
        <taxon>Sphingomonadales</taxon>
        <taxon>Sphingomonadaceae</taxon>
        <taxon>Sphingobium</taxon>
    </lineage>
</organism>
<feature type="chain" id="PRO_5005650370" evidence="2">
    <location>
        <begin position="25"/>
        <end position="114"/>
    </location>
</feature>
<reference evidence="3 4" key="1">
    <citation type="submission" date="2015-04" db="EMBL/GenBank/DDBJ databases">
        <title>Genome sequence of aromatic hydrocarbons-degrading Sphingobium chungbukense DJ77.</title>
        <authorList>
            <person name="Kim Y.-C."/>
            <person name="Chae J.-C."/>
        </authorList>
    </citation>
    <scope>NUCLEOTIDE SEQUENCE [LARGE SCALE GENOMIC DNA]</scope>
    <source>
        <strain evidence="3 4">DJ77</strain>
    </source>
</reference>
<keyword evidence="2" id="KW-0732">Signal</keyword>
<protein>
    <submittedName>
        <fullName evidence="3">Uncharacterized protein</fullName>
    </submittedName>
</protein>
<dbReference type="EMBL" id="LBIC01000008">
    <property type="protein sequence ID" value="KKW90865.1"/>
    <property type="molecule type" value="Genomic_DNA"/>
</dbReference>
<evidence type="ECO:0000256" key="2">
    <source>
        <dbReference type="SAM" id="SignalP"/>
    </source>
</evidence>
<dbReference type="AlphaFoldDB" id="A0A0M3AM05"/>